<dbReference type="AlphaFoldDB" id="A0A9X2LF72"/>
<feature type="compositionally biased region" description="Basic and acidic residues" evidence="6">
    <location>
        <begin position="1"/>
        <end position="22"/>
    </location>
</feature>
<dbReference type="EMBL" id="JANIID010000007">
    <property type="protein sequence ID" value="MCQ8770194.1"/>
    <property type="molecule type" value="Genomic_DNA"/>
</dbReference>
<dbReference type="GO" id="GO:0005886">
    <property type="term" value="C:plasma membrane"/>
    <property type="evidence" value="ECO:0007669"/>
    <property type="project" value="UniProtKB-SubCell"/>
</dbReference>
<feature type="transmembrane region" description="Helical" evidence="7">
    <location>
        <begin position="381"/>
        <end position="400"/>
    </location>
</feature>
<reference evidence="9" key="1">
    <citation type="submission" date="2022-06" db="EMBL/GenBank/DDBJ databases">
        <title>WGS of actinobacteria.</title>
        <authorList>
            <person name="Thawai C."/>
        </authorList>
    </citation>
    <scope>NUCLEOTIDE SEQUENCE</scope>
    <source>
        <strain evidence="9">AA8</strain>
    </source>
</reference>
<evidence type="ECO:0000256" key="7">
    <source>
        <dbReference type="SAM" id="Phobius"/>
    </source>
</evidence>
<keyword evidence="5 7" id="KW-0472">Membrane</keyword>
<feature type="region of interest" description="Disordered" evidence="6">
    <location>
        <begin position="1"/>
        <end position="47"/>
    </location>
</feature>
<gene>
    <name evidence="9" type="ORF">NQU55_10440</name>
</gene>
<evidence type="ECO:0000256" key="6">
    <source>
        <dbReference type="SAM" id="MobiDB-lite"/>
    </source>
</evidence>
<feature type="transmembrane region" description="Helical" evidence="7">
    <location>
        <begin position="242"/>
        <end position="265"/>
    </location>
</feature>
<feature type="transmembrane region" description="Helical" evidence="7">
    <location>
        <begin position="752"/>
        <end position="774"/>
    </location>
</feature>
<feature type="domain" description="ABC3 transporter permease C-terminal" evidence="8">
    <location>
        <begin position="715"/>
        <end position="823"/>
    </location>
</feature>
<feature type="compositionally biased region" description="Low complexity" evidence="6">
    <location>
        <begin position="34"/>
        <end position="47"/>
    </location>
</feature>
<evidence type="ECO:0000256" key="3">
    <source>
        <dbReference type="ARBA" id="ARBA00022692"/>
    </source>
</evidence>
<keyword evidence="4 7" id="KW-1133">Transmembrane helix</keyword>
<feature type="transmembrane region" description="Helical" evidence="7">
    <location>
        <begin position="420"/>
        <end position="447"/>
    </location>
</feature>
<evidence type="ECO:0000256" key="2">
    <source>
        <dbReference type="ARBA" id="ARBA00022475"/>
    </source>
</evidence>
<sequence length="831" mass="85854">MTGRDDKHGREGGNGRGDENGREGGAPRPGGGPTDRPTGPTGPSGPAAWLRDLLMGARFTVTGGREGLVRAALTALAVGLGVAVLAIAASVPQLLDDRDRRDAARSVFPAGADIPPDDQPHKGTGTLLYQRASTDFRDRPVDGAILRPEGPGAPVPPGVGTLPGPGEMLVSPALGRLLASDEGKLLSERFRHRTVGTIGDAGLTGPDELFYYLGSDRIEQGGGVVRIDGFGSSRDEPVDPRVIVLAAMVCVVLLLPVAVLIGTAVRFGGEGRERRLAALRLIGAGIGSTRRIAAGEALCGALLGLPAGAGIFLFVRGFAPHVAIREIGVFPADVTPDPVLAALIAVAVPALAVAVTLFALRGVAAEPLGVVRDAPVRRRRLWWRLLIPAAGLALLAPGVLQTRGAPGFGSAFAGSGQPVLVAAGAALLLTGVATLLPWLVEVCVAGLRGGPPAWQLATRRLQANSGPAARAVAGITVAVAGAVAVQMMVSGMRGDDDGPPGTVASHSQLQAAYRPGTPDELRAHTEAFRSTPGVRDTVAFVEQYAAAGSGPERKVTTVHVADCATLSRMAKIGSCRDGDVFVAQEKDGDVDTAGRFPPGTALEMDGFEEAKAKGTPAYRWTVPRTARVVETRTAPAGSDTFGILATPSAIDARAIPDARTTVLARVDPGDRDDAIERFRNTAAAIDPGMRVWRMGGVVKKDQLAAVEGGLTTGGVGVLVLIGLSLLVATVEQLRERRRALSVLVACGTDRSTLAWSVLWQTAVPVAVGLVLATAGGLGLGRLMVALTGERVRDWFAFVPLVGAGAAVIVAVTLLALPTLWRLTRPESMRTE</sequence>
<protein>
    <submittedName>
        <fullName evidence="9">ABC transporter permease</fullName>
    </submittedName>
</protein>
<evidence type="ECO:0000256" key="5">
    <source>
        <dbReference type="ARBA" id="ARBA00023136"/>
    </source>
</evidence>
<feature type="transmembrane region" description="Helical" evidence="7">
    <location>
        <begin position="339"/>
        <end position="360"/>
    </location>
</feature>
<evidence type="ECO:0000313" key="9">
    <source>
        <dbReference type="EMBL" id="MCQ8770194.1"/>
    </source>
</evidence>
<feature type="transmembrane region" description="Helical" evidence="7">
    <location>
        <begin position="468"/>
        <end position="489"/>
    </location>
</feature>
<comment type="caution">
    <text evidence="9">The sequence shown here is derived from an EMBL/GenBank/DDBJ whole genome shotgun (WGS) entry which is preliminary data.</text>
</comment>
<evidence type="ECO:0000256" key="1">
    <source>
        <dbReference type="ARBA" id="ARBA00004651"/>
    </source>
</evidence>
<feature type="transmembrane region" description="Helical" evidence="7">
    <location>
        <begin position="710"/>
        <end position="731"/>
    </location>
</feature>
<feature type="transmembrane region" description="Helical" evidence="7">
    <location>
        <begin position="68"/>
        <end position="91"/>
    </location>
</feature>
<feature type="domain" description="ABC3 transporter permease C-terminal" evidence="8">
    <location>
        <begin position="249"/>
        <end position="363"/>
    </location>
</feature>
<feature type="transmembrane region" description="Helical" evidence="7">
    <location>
        <begin position="297"/>
        <end position="319"/>
    </location>
</feature>
<keyword evidence="3 7" id="KW-0812">Transmembrane</keyword>
<evidence type="ECO:0000256" key="4">
    <source>
        <dbReference type="ARBA" id="ARBA00022989"/>
    </source>
</evidence>
<evidence type="ECO:0000313" key="10">
    <source>
        <dbReference type="Proteomes" id="UP001142374"/>
    </source>
</evidence>
<feature type="compositionally biased region" description="Gly residues" evidence="6">
    <location>
        <begin position="23"/>
        <end position="33"/>
    </location>
</feature>
<proteinExistence type="predicted"/>
<name>A0A9X2LF72_9ACTN</name>
<keyword evidence="2" id="KW-1003">Cell membrane</keyword>
<organism evidence="9 10">
    <name type="scientific">Streptomyces telluris</name>
    <dbReference type="NCBI Taxonomy" id="2720021"/>
    <lineage>
        <taxon>Bacteria</taxon>
        <taxon>Bacillati</taxon>
        <taxon>Actinomycetota</taxon>
        <taxon>Actinomycetes</taxon>
        <taxon>Kitasatosporales</taxon>
        <taxon>Streptomycetaceae</taxon>
        <taxon>Streptomyces</taxon>
    </lineage>
</organism>
<dbReference type="RefSeq" id="WP_240977037.1">
    <property type="nucleotide sequence ID" value="NZ_JAATER010000734.1"/>
</dbReference>
<comment type="subcellular location">
    <subcellularLocation>
        <location evidence="1">Cell membrane</location>
        <topology evidence="1">Multi-pass membrane protein</topology>
    </subcellularLocation>
</comment>
<keyword evidence="10" id="KW-1185">Reference proteome</keyword>
<feature type="transmembrane region" description="Helical" evidence="7">
    <location>
        <begin position="794"/>
        <end position="820"/>
    </location>
</feature>
<dbReference type="Proteomes" id="UP001142374">
    <property type="component" value="Unassembled WGS sequence"/>
</dbReference>
<dbReference type="Pfam" id="PF02687">
    <property type="entry name" value="FtsX"/>
    <property type="match status" value="2"/>
</dbReference>
<evidence type="ECO:0000259" key="8">
    <source>
        <dbReference type="Pfam" id="PF02687"/>
    </source>
</evidence>
<accession>A0A9X2LF72</accession>
<dbReference type="InterPro" id="IPR003838">
    <property type="entry name" value="ABC3_permease_C"/>
</dbReference>